<gene>
    <name evidence="1" type="ORF">A7C91_02140</name>
</gene>
<dbReference type="OrthoDB" id="93059at2157"/>
<accession>A0A172WFB9</accession>
<name>A0A172WFB9_9EURY</name>
<protein>
    <submittedName>
        <fullName evidence="1">Uncharacterized protein</fullName>
    </submittedName>
</protein>
<dbReference type="EMBL" id="CP015520">
    <property type="protein sequence ID" value="ANF22120.1"/>
    <property type="molecule type" value="Genomic_DNA"/>
</dbReference>
<dbReference type="KEGG" id="tpie:A7C91_02140"/>
<dbReference type="AlphaFoldDB" id="A0A172WFB9"/>
<keyword evidence="2" id="KW-1185">Reference proteome</keyword>
<dbReference type="GeneID" id="28494956"/>
<reference evidence="2" key="1">
    <citation type="journal article" date="2016" name="Syst. Appl. Microbiol.">
        <title>Thermococcus piezophilus sp. nov., a novel hyperthermophilic and piezophilic archaeon with a broad pressure range for growth, isolated from a deepest hydrothermal vent at the Mid-Cayman Rise.</title>
        <authorList>
            <person name="Dalmasso C."/>
            <person name="Oger P."/>
            <person name="Selva G."/>
            <person name="Courtine D."/>
            <person name="L'Haridon S."/>
            <person name="Garlaschelli A."/>
            <person name="Roussel E."/>
            <person name="Miyazaki J."/>
            <person name="Reveillaud J."/>
            <person name="Jebbar M."/>
            <person name="Takai K."/>
            <person name="Maignien L."/>
            <person name="Alain K."/>
        </authorList>
    </citation>
    <scope>NUCLEOTIDE SEQUENCE [LARGE SCALE GENOMIC DNA]</scope>
    <source>
        <strain evidence="2">CDGS</strain>
    </source>
</reference>
<evidence type="ECO:0000313" key="2">
    <source>
        <dbReference type="Proteomes" id="UP000076969"/>
    </source>
</evidence>
<proteinExistence type="predicted"/>
<sequence>MPCIDTPSPEKVRKLNEELREESFIREGKGRLKVTIESSGEALETTMSGSLKSVGEIAKILGVEAKGGKIEAVVDGVKVKMERGKLELEFDNVDRMRIEKA</sequence>
<evidence type="ECO:0000313" key="1">
    <source>
        <dbReference type="EMBL" id="ANF22120.1"/>
    </source>
</evidence>
<dbReference type="STRING" id="1712654.A7C91_02140"/>
<organism evidence="1 2">
    <name type="scientific">Thermococcus piezophilus</name>
    <dbReference type="NCBI Taxonomy" id="1712654"/>
    <lineage>
        <taxon>Archaea</taxon>
        <taxon>Methanobacteriati</taxon>
        <taxon>Methanobacteriota</taxon>
        <taxon>Thermococci</taxon>
        <taxon>Thermococcales</taxon>
        <taxon>Thermococcaceae</taxon>
        <taxon>Thermococcus</taxon>
    </lineage>
</organism>
<dbReference type="Proteomes" id="UP000076969">
    <property type="component" value="Chromosome"/>
</dbReference>
<dbReference type="RefSeq" id="WP_068664501.1">
    <property type="nucleotide sequence ID" value="NZ_CP015520.1"/>
</dbReference>